<accession>A0ABT7UFZ2</accession>
<comment type="subcellular location">
    <subcellularLocation>
        <location evidence="2">Cell membrane</location>
        <topology evidence="2">Lipid-anchor</topology>
    </subcellularLocation>
</comment>
<reference evidence="11" key="1">
    <citation type="submission" date="2023-06" db="EMBL/GenBank/DDBJ databases">
        <title>Identification and characterization of horizontal gene transfer across gut microbiota members of farm animals based on homology search.</title>
        <authorList>
            <person name="Zeman M."/>
            <person name="Kubasova T."/>
            <person name="Jahodarova E."/>
            <person name="Nykrynova M."/>
            <person name="Rychlik I."/>
        </authorList>
    </citation>
    <scope>NUCLEOTIDE SEQUENCE [LARGE SCALE GENOMIC DNA]</scope>
    <source>
        <strain evidence="11">ET341</strain>
    </source>
</reference>
<evidence type="ECO:0000256" key="6">
    <source>
        <dbReference type="ARBA" id="ARBA00022729"/>
    </source>
</evidence>
<keyword evidence="8" id="KW-0449">Lipoprotein</keyword>
<evidence type="ECO:0000256" key="7">
    <source>
        <dbReference type="ARBA" id="ARBA00023139"/>
    </source>
</evidence>
<gene>
    <name evidence="10" type="ORF">QUV98_01925</name>
</gene>
<organism evidence="10 11">
    <name type="scientific">Massilimicrobiota timonensis</name>
    <dbReference type="NCBI Taxonomy" id="1776392"/>
    <lineage>
        <taxon>Bacteria</taxon>
        <taxon>Bacillati</taxon>
        <taxon>Bacillota</taxon>
        <taxon>Erysipelotrichia</taxon>
        <taxon>Erysipelotrichales</taxon>
        <taxon>Erysipelotrichaceae</taxon>
        <taxon>Massilimicrobiota</taxon>
    </lineage>
</organism>
<evidence type="ECO:0000256" key="3">
    <source>
        <dbReference type="ARBA" id="ARBA00008725"/>
    </source>
</evidence>
<keyword evidence="7" id="KW-0564">Palmitate</keyword>
<sequence>MIITTTTSMYIYQNSPSQKFKGGHDFDYMNGYSSTDLSHFYPYTENSQLVELQEPSTFTIENEKDMPILDGAEACYPVYSAIAKAVYKDIGQIEKAYSETEDYNYYNTNGKIVTFTNTSVGYTRLINGNIDMFFGAKPSKSQLAEAKEAGVEFEYTPIGREAFVFFVNEDNPVSHLSTQQIKDIYHGDITNWQEVGGQNKDILAFQRPERSGSQSMMTHFMGDVSLKEPLQYEYVSAMTGIITDTAQYNGEKDAIGYTFKYFLEGLHQEQNVKILSVDGVEPTTENIKNQTYPISTYLYCVTLKSNQKENVKKLKDYLLSSQGQYIIEKTGYCALN</sequence>
<comment type="function">
    <text evidence="1">Part of the ABC transporter complex PstSACB involved in phosphate import.</text>
</comment>
<evidence type="ECO:0000259" key="9">
    <source>
        <dbReference type="Pfam" id="PF12849"/>
    </source>
</evidence>
<comment type="subunit">
    <text evidence="4">The complex is composed of two ATP-binding proteins (PstB), two transmembrane proteins (PstC and PstA) and a solute-binding protein (PstS).</text>
</comment>
<evidence type="ECO:0000256" key="5">
    <source>
        <dbReference type="ARBA" id="ARBA00022592"/>
    </source>
</evidence>
<keyword evidence="11" id="KW-1185">Reference proteome</keyword>
<evidence type="ECO:0000256" key="8">
    <source>
        <dbReference type="ARBA" id="ARBA00023288"/>
    </source>
</evidence>
<keyword evidence="6" id="KW-0732">Signal</keyword>
<dbReference type="EMBL" id="JAUDCK010000004">
    <property type="protein sequence ID" value="MDM8195069.1"/>
    <property type="molecule type" value="Genomic_DNA"/>
</dbReference>
<evidence type="ECO:0000313" key="10">
    <source>
        <dbReference type="EMBL" id="MDM8195069.1"/>
    </source>
</evidence>
<dbReference type="Proteomes" id="UP001529275">
    <property type="component" value="Unassembled WGS sequence"/>
</dbReference>
<keyword evidence="5" id="KW-0592">Phosphate transport</keyword>
<dbReference type="PANTHER" id="PTHR30570">
    <property type="entry name" value="PERIPLASMIC PHOSPHATE BINDING COMPONENT OF PHOSPHATE ABC TRANSPORTER"/>
    <property type="match status" value="1"/>
</dbReference>
<dbReference type="SUPFAM" id="SSF53850">
    <property type="entry name" value="Periplasmic binding protein-like II"/>
    <property type="match status" value="1"/>
</dbReference>
<dbReference type="PANTHER" id="PTHR30570:SF1">
    <property type="entry name" value="PHOSPHATE-BINDING PROTEIN PSTS"/>
    <property type="match status" value="1"/>
</dbReference>
<comment type="similarity">
    <text evidence="3">Belongs to the PstS family.</text>
</comment>
<evidence type="ECO:0000313" key="11">
    <source>
        <dbReference type="Proteomes" id="UP001529275"/>
    </source>
</evidence>
<evidence type="ECO:0000256" key="1">
    <source>
        <dbReference type="ARBA" id="ARBA00002841"/>
    </source>
</evidence>
<comment type="caution">
    <text evidence="10">The sequence shown here is derived from an EMBL/GenBank/DDBJ whole genome shotgun (WGS) entry which is preliminary data.</text>
</comment>
<dbReference type="Gene3D" id="3.40.190.10">
    <property type="entry name" value="Periplasmic binding protein-like II"/>
    <property type="match status" value="2"/>
</dbReference>
<proteinExistence type="inferred from homology"/>
<keyword evidence="5" id="KW-0813">Transport</keyword>
<dbReference type="Pfam" id="PF12849">
    <property type="entry name" value="PBP_like_2"/>
    <property type="match status" value="1"/>
</dbReference>
<protein>
    <submittedName>
        <fullName evidence="10">Substrate-binding domain-containing protein</fullName>
    </submittedName>
</protein>
<name>A0ABT7UFZ2_9FIRM</name>
<evidence type="ECO:0000256" key="2">
    <source>
        <dbReference type="ARBA" id="ARBA00004193"/>
    </source>
</evidence>
<evidence type="ECO:0000256" key="4">
    <source>
        <dbReference type="ARBA" id="ARBA00011529"/>
    </source>
</evidence>
<feature type="domain" description="PBP" evidence="9">
    <location>
        <begin position="113"/>
        <end position="321"/>
    </location>
</feature>
<dbReference type="InterPro" id="IPR050811">
    <property type="entry name" value="Phosphate_ABC_transporter"/>
</dbReference>
<dbReference type="InterPro" id="IPR024370">
    <property type="entry name" value="PBP_domain"/>
</dbReference>
<reference evidence="10 11" key="2">
    <citation type="submission" date="2023-06" db="EMBL/GenBank/DDBJ databases">
        <authorList>
            <person name="Zeman M."/>
            <person name="Kubasova T."/>
            <person name="Jahodarova E."/>
            <person name="Nykrynova M."/>
            <person name="Rychlik I."/>
        </authorList>
    </citation>
    <scope>NUCLEOTIDE SEQUENCE [LARGE SCALE GENOMIC DNA]</scope>
    <source>
        <strain evidence="10 11">ET341</strain>
    </source>
</reference>